<gene>
    <name evidence="3" type="ORF">UCREL1_8845</name>
</gene>
<evidence type="ECO:0000259" key="1">
    <source>
        <dbReference type="PROSITE" id="PS51388"/>
    </source>
</evidence>
<dbReference type="InterPro" id="IPR030381">
    <property type="entry name" value="G_DYNAMIN_dom"/>
</dbReference>
<feature type="domain" description="GED" evidence="1">
    <location>
        <begin position="465"/>
        <end position="556"/>
    </location>
</feature>
<dbReference type="eggNOG" id="KOG0446">
    <property type="taxonomic scope" value="Eukaryota"/>
</dbReference>
<dbReference type="GO" id="GO:0016020">
    <property type="term" value="C:membrane"/>
    <property type="evidence" value="ECO:0007669"/>
    <property type="project" value="TreeGrafter"/>
</dbReference>
<dbReference type="InterPro" id="IPR027417">
    <property type="entry name" value="P-loop_NTPase"/>
</dbReference>
<dbReference type="GO" id="GO:0005739">
    <property type="term" value="C:mitochondrion"/>
    <property type="evidence" value="ECO:0007669"/>
    <property type="project" value="TreeGrafter"/>
</dbReference>
<dbReference type="PANTHER" id="PTHR11566">
    <property type="entry name" value="DYNAMIN"/>
    <property type="match status" value="1"/>
</dbReference>
<keyword evidence="4" id="KW-1185">Reference proteome</keyword>
<dbReference type="EMBL" id="KB707114">
    <property type="protein sequence ID" value="EMR64199.1"/>
    <property type="molecule type" value="Genomic_DNA"/>
</dbReference>
<dbReference type="CDD" id="cd08771">
    <property type="entry name" value="DLP_1"/>
    <property type="match status" value="1"/>
</dbReference>
<dbReference type="GO" id="GO:0005874">
    <property type="term" value="C:microtubule"/>
    <property type="evidence" value="ECO:0007669"/>
    <property type="project" value="TreeGrafter"/>
</dbReference>
<dbReference type="GO" id="GO:0003924">
    <property type="term" value="F:GTPase activity"/>
    <property type="evidence" value="ECO:0007669"/>
    <property type="project" value="InterPro"/>
</dbReference>
<evidence type="ECO:0000313" key="3">
    <source>
        <dbReference type="EMBL" id="EMR64199.1"/>
    </source>
</evidence>
<dbReference type="PANTHER" id="PTHR11566:SF149">
    <property type="entry name" value="GTPASE, PUTATIVE (AFU_ORTHOLOGUE AFUA_6G11890)-RELATED"/>
    <property type="match status" value="1"/>
</dbReference>
<dbReference type="KEGG" id="ela:UCREL1_8845"/>
<dbReference type="HOGENOM" id="CLU_008964_7_1_1"/>
<dbReference type="GO" id="GO:0048312">
    <property type="term" value="P:intracellular distribution of mitochondria"/>
    <property type="evidence" value="ECO:0007669"/>
    <property type="project" value="TreeGrafter"/>
</dbReference>
<evidence type="ECO:0000259" key="2">
    <source>
        <dbReference type="PROSITE" id="PS51718"/>
    </source>
</evidence>
<dbReference type="GO" id="GO:0006897">
    <property type="term" value="P:endocytosis"/>
    <property type="evidence" value="ECO:0007669"/>
    <property type="project" value="TreeGrafter"/>
</dbReference>
<evidence type="ECO:0000313" key="4">
    <source>
        <dbReference type="Proteomes" id="UP000012174"/>
    </source>
</evidence>
<dbReference type="AlphaFoldDB" id="M7SDA9"/>
<dbReference type="PROSITE" id="PS51388">
    <property type="entry name" value="GED"/>
    <property type="match status" value="1"/>
</dbReference>
<dbReference type="Proteomes" id="UP000012174">
    <property type="component" value="Unassembled WGS sequence"/>
</dbReference>
<dbReference type="InterPro" id="IPR022812">
    <property type="entry name" value="Dynamin"/>
</dbReference>
<dbReference type="InterPro" id="IPR003130">
    <property type="entry name" value="GED"/>
</dbReference>
<feature type="domain" description="Dynamin-type G" evidence="2">
    <location>
        <begin position="38"/>
        <end position="319"/>
    </location>
</feature>
<name>M7SDA9_EUTLA</name>
<dbReference type="PROSITE" id="PS51718">
    <property type="entry name" value="G_DYNAMIN_2"/>
    <property type="match status" value="1"/>
</dbReference>
<reference evidence="4" key="1">
    <citation type="journal article" date="2013" name="Genome Announc.">
        <title>Draft genome sequence of the grapevine dieback fungus Eutypa lata UCR-EL1.</title>
        <authorList>
            <person name="Blanco-Ulate B."/>
            <person name="Rolshausen P.E."/>
            <person name="Cantu D."/>
        </authorList>
    </citation>
    <scope>NUCLEOTIDE SEQUENCE [LARGE SCALE GENOMIC DNA]</scope>
    <source>
        <strain evidence="4">UCR-EL1</strain>
    </source>
</reference>
<organism evidence="3 4">
    <name type="scientific">Eutypa lata (strain UCR-EL1)</name>
    <name type="common">Grapevine dieback disease fungus</name>
    <name type="synonym">Eutypa armeniacae</name>
    <dbReference type="NCBI Taxonomy" id="1287681"/>
    <lineage>
        <taxon>Eukaryota</taxon>
        <taxon>Fungi</taxon>
        <taxon>Dikarya</taxon>
        <taxon>Ascomycota</taxon>
        <taxon>Pezizomycotina</taxon>
        <taxon>Sordariomycetes</taxon>
        <taxon>Xylariomycetidae</taxon>
        <taxon>Xylariales</taxon>
        <taxon>Diatrypaceae</taxon>
        <taxon>Eutypa</taxon>
    </lineage>
</organism>
<protein>
    <submittedName>
        <fullName evidence="3">Putative interferon-induced gtp-binding protein mx protein</fullName>
    </submittedName>
</protein>
<dbReference type="Pfam" id="PF02212">
    <property type="entry name" value="GED"/>
    <property type="match status" value="1"/>
</dbReference>
<dbReference type="InterPro" id="IPR020850">
    <property type="entry name" value="GED_dom"/>
</dbReference>
<dbReference type="Pfam" id="PF00350">
    <property type="entry name" value="Dynamin_N"/>
    <property type="match status" value="1"/>
</dbReference>
<dbReference type="PRINTS" id="PR00195">
    <property type="entry name" value="DYNAMIN"/>
</dbReference>
<accession>M7SDA9</accession>
<dbReference type="SUPFAM" id="SSF52540">
    <property type="entry name" value="P-loop containing nucleoside triphosphate hydrolases"/>
    <property type="match status" value="1"/>
</dbReference>
<dbReference type="GO" id="GO:0008017">
    <property type="term" value="F:microtubule binding"/>
    <property type="evidence" value="ECO:0007669"/>
    <property type="project" value="TreeGrafter"/>
</dbReference>
<sequence>MVQFTKIQPRDNGKLQAKDGRDLLDIIDRLRSHGISRFVDLPQIVVCGDQSSGKSSVLEAISGVAFPAKDTLCTRFATELILRRAPEANAHVSILPDSSRSQEERTRLESFTNAPDNFDFSQVVNDANIAMGLNQNSKVFSSDVLRVEISGPSQPHLTMVDLPGLFLAGNKDQTTKDARLVKSLVLDYMKSPRSIILAVVSAKSDFALQQITQHSRHLDPDGTRTLGLITKPDTLDEGSDSERFYIELARNNDLPHVVDDVENGIKDCRNRLKRLGESRITSAEQRRYLLKLTGGFTNLVKAAIDGLYIDAFFSGANGPKIHERRLRAVVQNKLVEFADEMRTQGHAKIIIEALRYVTNEATSSAILREIIAPSMEKLQKNLASKMEEILDPHLSGHPITYNHYLTESLQKIQAQRHRQRLEKQVDAFFETSTSISMSQSSFSSQKAALLDRLVATEPDMDSYSASIATDTMRAYYKVALKKVIDDVSVLAIERCLIQKLPELLAAEVIYELSDEETQRIAGESDESAAERSQALEKLSALESALTELKHLKKYQPSTKTRGMKGVV</sequence>
<dbReference type="GO" id="GO:0016559">
    <property type="term" value="P:peroxisome fission"/>
    <property type="evidence" value="ECO:0007669"/>
    <property type="project" value="TreeGrafter"/>
</dbReference>
<proteinExistence type="predicted"/>
<dbReference type="STRING" id="1287681.M7SDA9"/>
<dbReference type="GO" id="GO:0005525">
    <property type="term" value="F:GTP binding"/>
    <property type="evidence" value="ECO:0007669"/>
    <property type="project" value="InterPro"/>
</dbReference>
<dbReference type="InterPro" id="IPR045063">
    <property type="entry name" value="Dynamin_N"/>
</dbReference>
<dbReference type="GO" id="GO:0000266">
    <property type="term" value="P:mitochondrial fission"/>
    <property type="evidence" value="ECO:0007669"/>
    <property type="project" value="TreeGrafter"/>
</dbReference>
<dbReference type="SMART" id="SM00053">
    <property type="entry name" value="DYNc"/>
    <property type="match status" value="1"/>
</dbReference>
<dbReference type="InterPro" id="IPR001401">
    <property type="entry name" value="Dynamin_GTPase"/>
</dbReference>
<dbReference type="OrthoDB" id="415706at2759"/>
<dbReference type="Gene3D" id="3.40.50.300">
    <property type="entry name" value="P-loop containing nucleotide triphosphate hydrolases"/>
    <property type="match status" value="1"/>
</dbReference>